<dbReference type="SUPFAM" id="SSF56935">
    <property type="entry name" value="Porins"/>
    <property type="match status" value="1"/>
</dbReference>
<evidence type="ECO:0000313" key="8">
    <source>
        <dbReference type="Proteomes" id="UP000240357"/>
    </source>
</evidence>
<dbReference type="PANTHER" id="PTHR40980">
    <property type="entry name" value="PLUG DOMAIN-CONTAINING PROTEIN"/>
    <property type="match status" value="1"/>
</dbReference>
<dbReference type="Pfam" id="PF00593">
    <property type="entry name" value="TonB_dep_Rec_b-barrel"/>
    <property type="match status" value="1"/>
</dbReference>
<accession>A0A2T2YK00</accession>
<dbReference type="InterPro" id="IPR036942">
    <property type="entry name" value="Beta-barrel_TonB_sf"/>
</dbReference>
<comment type="caution">
    <text evidence="7">The sequence shown here is derived from an EMBL/GenBank/DDBJ whole genome shotgun (WGS) entry which is preliminary data.</text>
</comment>
<dbReference type="InterPro" id="IPR000531">
    <property type="entry name" value="Beta-barrel_TonB"/>
</dbReference>
<dbReference type="InterPro" id="IPR012910">
    <property type="entry name" value="Plug_dom"/>
</dbReference>
<evidence type="ECO:0000256" key="1">
    <source>
        <dbReference type="ARBA" id="ARBA00004442"/>
    </source>
</evidence>
<dbReference type="Pfam" id="PF07715">
    <property type="entry name" value="Plug"/>
    <property type="match status" value="1"/>
</dbReference>
<feature type="domain" description="TonB-dependent receptor plug" evidence="6">
    <location>
        <begin position="156"/>
        <end position="254"/>
    </location>
</feature>
<dbReference type="Gene3D" id="2.40.170.20">
    <property type="entry name" value="TonB-dependent receptor, beta-barrel domain"/>
    <property type="match status" value="1"/>
</dbReference>
<dbReference type="AlphaFoldDB" id="A0A2T2YK00"/>
<gene>
    <name evidence="7" type="ORF">AHMF7605_21250</name>
</gene>
<dbReference type="Gene3D" id="2.170.130.10">
    <property type="entry name" value="TonB-dependent receptor, plug domain"/>
    <property type="match status" value="1"/>
</dbReference>
<reference evidence="7 8" key="1">
    <citation type="submission" date="2018-03" db="EMBL/GenBank/DDBJ databases">
        <title>Adhaeribacter sp. HMF7605 Genome sequencing and assembly.</title>
        <authorList>
            <person name="Kang H."/>
            <person name="Kang J."/>
            <person name="Cha I."/>
            <person name="Kim H."/>
            <person name="Joh K."/>
        </authorList>
    </citation>
    <scope>NUCLEOTIDE SEQUENCE [LARGE SCALE GENOMIC DNA]</scope>
    <source>
        <strain evidence="7 8">HMF7605</strain>
    </source>
</reference>
<evidence type="ECO:0000313" key="7">
    <source>
        <dbReference type="EMBL" id="PSR55844.1"/>
    </source>
</evidence>
<protein>
    <recommendedName>
        <fullName evidence="9">TonB-dependent receptor</fullName>
    </recommendedName>
</protein>
<comment type="similarity">
    <text evidence="4">Belongs to the TonB-dependent receptor family.</text>
</comment>
<keyword evidence="8" id="KW-1185">Reference proteome</keyword>
<dbReference type="InterPro" id="IPR008969">
    <property type="entry name" value="CarboxyPept-like_regulatory"/>
</dbReference>
<sequence>MKQLLPGTTVNQLKKRALLFLFLLTTFWVLPSANARPFRGFASVGTIAGSLRDYETNEALIGATAVIEGTQLGAAVNTDGTYTIKNVPEGLHTLVFSFIGYKSAKVPKVQVKAGTITRVDYKLITDNSTLAEVVITAKVVPENTTERLLIDEIRNSRSILSGISNEQISKSLDRDAGEVVRRVSGVTLVSDRFVVIRGLDPRYTLTLLNDVPAPSSESDRKAFSYDMLNSSVIDRVVISKTPAPELQSDFSGGVVKVYTKSFANARQLQVQFSGQYRPGSSFTNYYTSQSGKYDRLGFDDGTRKLPAGLPDIKNFPDVERQNNTDQAAVMAENARIARSFPNTWKLLRRYQDFDKRAAVNYYDSWHFGQQRLNSLTSLSYTLTNEFNRITRQYGEIRRYADPTIRSYPLQSSVDSTYVQSARIGAMQNFRWNINEKHSLEFKNVFNQLGRNQTLVREYRTDDDGTYEKELRRNIQYNFRSRGLYTGVLSGDHQWGKVNPIKLGWRLGYAHTNEQQPDVRRFNLSRRENLPGVIDSSNTPQQPGYYRLFLADRLNLLNSRFYSTLSENGYTASADVERAIGKRTITVKAGFFSDYRKRNYDTKLYTYYLTNTNITGPLAEDLVTFKENSFRPDINGQRMFAPRNFRPDGSGFGFNDYTGLREAPGYTATNEQHAGYAAFNIPLLGQLINIYGGLRLEYNKLDVSGDVFPFGFVRQGEEIVADTVIVAAKEKLYALPSLNISYRFAPKFLVRAAYGKTLNRPEFREVSPTTFYDLDRLAFIRGNPFLDNATIQNLDLRGEFYPQDDELVSVGLFYKHMRNPIEYVSVAVSGFANDEITFLNTAKSTAYGLELEIRKRLEFIPVSFTRYMSVIANASLLKTEVVFPDSLFTNSAGDPRRTIRPLQGSSPYAFNAGIYYDNTDAGTQVTALYNVIGQRLTTAGNSFTAEQYELARNVIDLTITQRLTRFLQVRLGVQDLLNQPFRIYRDVVPDQKYKPNKLAEIPGSDQPTFTSDYLEASYKPGSYYSFGVQLTF</sequence>
<keyword evidence="3" id="KW-0998">Cell outer membrane</keyword>
<name>A0A2T2YK00_9BACT</name>
<dbReference type="GO" id="GO:0009279">
    <property type="term" value="C:cell outer membrane"/>
    <property type="evidence" value="ECO:0007669"/>
    <property type="project" value="UniProtKB-SubCell"/>
</dbReference>
<dbReference type="InterPro" id="IPR037066">
    <property type="entry name" value="Plug_dom_sf"/>
</dbReference>
<feature type="domain" description="TonB-dependent receptor-like beta-barrel" evidence="5">
    <location>
        <begin position="525"/>
        <end position="975"/>
    </location>
</feature>
<evidence type="ECO:0000256" key="2">
    <source>
        <dbReference type="ARBA" id="ARBA00023136"/>
    </source>
</evidence>
<organism evidence="7 8">
    <name type="scientific">Adhaeribacter arboris</name>
    <dbReference type="NCBI Taxonomy" id="2072846"/>
    <lineage>
        <taxon>Bacteria</taxon>
        <taxon>Pseudomonadati</taxon>
        <taxon>Bacteroidota</taxon>
        <taxon>Cytophagia</taxon>
        <taxon>Cytophagales</taxon>
        <taxon>Hymenobacteraceae</taxon>
        <taxon>Adhaeribacter</taxon>
    </lineage>
</organism>
<proteinExistence type="inferred from homology"/>
<dbReference type="PANTHER" id="PTHR40980:SF4">
    <property type="entry name" value="TONB-DEPENDENT RECEPTOR-LIKE BETA-BARREL DOMAIN-CONTAINING PROTEIN"/>
    <property type="match status" value="1"/>
</dbReference>
<dbReference type="Gene3D" id="2.60.40.1120">
    <property type="entry name" value="Carboxypeptidase-like, regulatory domain"/>
    <property type="match status" value="1"/>
</dbReference>
<evidence type="ECO:0000259" key="5">
    <source>
        <dbReference type="Pfam" id="PF00593"/>
    </source>
</evidence>
<keyword evidence="4" id="KW-0798">TonB box</keyword>
<evidence type="ECO:0000256" key="3">
    <source>
        <dbReference type="ARBA" id="ARBA00023237"/>
    </source>
</evidence>
<dbReference type="Pfam" id="PF13715">
    <property type="entry name" value="CarbopepD_reg_2"/>
    <property type="match status" value="1"/>
</dbReference>
<dbReference type="Proteomes" id="UP000240357">
    <property type="component" value="Unassembled WGS sequence"/>
</dbReference>
<keyword evidence="2 4" id="KW-0472">Membrane</keyword>
<dbReference type="EMBL" id="PYFT01000001">
    <property type="protein sequence ID" value="PSR55844.1"/>
    <property type="molecule type" value="Genomic_DNA"/>
</dbReference>
<evidence type="ECO:0000256" key="4">
    <source>
        <dbReference type="RuleBase" id="RU003357"/>
    </source>
</evidence>
<comment type="subcellular location">
    <subcellularLocation>
        <location evidence="1 4">Cell outer membrane</location>
    </subcellularLocation>
</comment>
<dbReference type="RefSeq" id="WP_106932025.1">
    <property type="nucleotide sequence ID" value="NZ_PYFT01000001.1"/>
</dbReference>
<dbReference type="OrthoDB" id="9768470at2"/>
<dbReference type="SUPFAM" id="SSF49464">
    <property type="entry name" value="Carboxypeptidase regulatory domain-like"/>
    <property type="match status" value="1"/>
</dbReference>
<evidence type="ECO:0008006" key="9">
    <source>
        <dbReference type="Google" id="ProtNLM"/>
    </source>
</evidence>
<evidence type="ECO:0000259" key="6">
    <source>
        <dbReference type="Pfam" id="PF07715"/>
    </source>
</evidence>